<evidence type="ECO:0000259" key="7">
    <source>
        <dbReference type="PROSITE" id="PS50893"/>
    </source>
</evidence>
<dbReference type="InterPro" id="IPR003593">
    <property type="entry name" value="AAA+_ATPase"/>
</dbReference>
<organism evidence="8 9">
    <name type="scientific">Pseudobutyrivibrio ruminis</name>
    <dbReference type="NCBI Taxonomy" id="46206"/>
    <lineage>
        <taxon>Bacteria</taxon>
        <taxon>Bacillati</taxon>
        <taxon>Bacillota</taxon>
        <taxon>Clostridia</taxon>
        <taxon>Lachnospirales</taxon>
        <taxon>Lachnospiraceae</taxon>
        <taxon>Pseudobutyrivibrio</taxon>
    </lineage>
</organism>
<evidence type="ECO:0000256" key="2">
    <source>
        <dbReference type="ARBA" id="ARBA00022448"/>
    </source>
</evidence>
<dbReference type="PANTHER" id="PTHR42788:SF7">
    <property type="entry name" value="NITRATE ABC TRANSPORTER ATP-BINDING PROTEIN"/>
    <property type="match status" value="1"/>
</dbReference>
<accession>A0A2G3DST7</accession>
<name>A0A2G3DST7_9FIRM</name>
<dbReference type="GO" id="GO:0005886">
    <property type="term" value="C:plasma membrane"/>
    <property type="evidence" value="ECO:0007669"/>
    <property type="project" value="UniProtKB-SubCell"/>
</dbReference>
<dbReference type="Gene3D" id="3.40.50.300">
    <property type="entry name" value="P-loop containing nucleotide triphosphate hydrolases"/>
    <property type="match status" value="1"/>
</dbReference>
<dbReference type="InterPro" id="IPR050166">
    <property type="entry name" value="ABC_transporter_ATP-bind"/>
</dbReference>
<comment type="caution">
    <text evidence="8">The sequence shown here is derived from an EMBL/GenBank/DDBJ whole genome shotgun (WGS) entry which is preliminary data.</text>
</comment>
<dbReference type="InterPro" id="IPR017871">
    <property type="entry name" value="ABC_transporter-like_CS"/>
</dbReference>
<dbReference type="SUPFAM" id="SSF52540">
    <property type="entry name" value="P-loop containing nucleoside triphosphate hydrolases"/>
    <property type="match status" value="1"/>
</dbReference>
<protein>
    <submittedName>
        <fullName evidence="8">ABC transporter ATP-binding protein</fullName>
    </submittedName>
</protein>
<keyword evidence="6" id="KW-0472">Membrane</keyword>
<keyword evidence="2" id="KW-0813">Transport</keyword>
<dbReference type="PANTHER" id="PTHR42788">
    <property type="entry name" value="TAURINE IMPORT ATP-BINDING PROTEIN-RELATED"/>
    <property type="match status" value="1"/>
</dbReference>
<evidence type="ECO:0000256" key="4">
    <source>
        <dbReference type="ARBA" id="ARBA00022741"/>
    </source>
</evidence>
<dbReference type="Proteomes" id="UP000225889">
    <property type="component" value="Unassembled WGS sequence"/>
</dbReference>
<evidence type="ECO:0000313" key="9">
    <source>
        <dbReference type="Proteomes" id="UP000225889"/>
    </source>
</evidence>
<evidence type="ECO:0000256" key="5">
    <source>
        <dbReference type="ARBA" id="ARBA00022840"/>
    </source>
</evidence>
<reference evidence="8 9" key="2">
    <citation type="submission" date="2017-10" db="EMBL/GenBank/DDBJ databases">
        <authorList>
            <person name="Banno H."/>
            <person name="Chua N.-H."/>
        </authorList>
    </citation>
    <scope>NUCLEOTIDE SEQUENCE [LARGE SCALE GENOMIC DNA]</scope>
    <source>
        <strain evidence="8 9">JK626</strain>
    </source>
</reference>
<keyword evidence="5 8" id="KW-0067">ATP-binding</keyword>
<dbReference type="AlphaFoldDB" id="A0A2G3DST7"/>
<evidence type="ECO:0000313" key="8">
    <source>
        <dbReference type="EMBL" id="PHU34044.1"/>
    </source>
</evidence>
<dbReference type="InterPro" id="IPR003439">
    <property type="entry name" value="ABC_transporter-like_ATP-bd"/>
</dbReference>
<gene>
    <name evidence="8" type="ORF">CSX01_12215</name>
</gene>
<sequence length="262" mass="29517">MGIKDNNIIKIHNLNKEFVVDKNPIRVLNDINLDIREGEFITIVGHSGCGKSTLLKIMCGLVDYEDGTVERNGHPVDGPGPNCGMVFQDHRLLPWLKIKDNVGFGLKDLSKEEKEKTVLSHLKMVGLEGFENSYPAQLSGGMSQRAAIARGLANNPTILLLDEPFGALDALTRIQMQKEILEIQEKEKTTMVMVTHDIDEAIYLGDRIVVMSARPGEIKEIIETDPVESKKRGSAKFAEYKKKIYDYFFEDSDVDYEIEYII</sequence>
<dbReference type="Pfam" id="PF00005">
    <property type="entry name" value="ABC_tran"/>
    <property type="match status" value="1"/>
</dbReference>
<dbReference type="PROSITE" id="PS50893">
    <property type="entry name" value="ABC_TRANSPORTER_2"/>
    <property type="match status" value="1"/>
</dbReference>
<dbReference type="GO" id="GO:0005524">
    <property type="term" value="F:ATP binding"/>
    <property type="evidence" value="ECO:0007669"/>
    <property type="project" value="UniProtKB-KW"/>
</dbReference>
<feature type="domain" description="ABC transporter" evidence="7">
    <location>
        <begin position="9"/>
        <end position="240"/>
    </location>
</feature>
<dbReference type="GO" id="GO:0016887">
    <property type="term" value="F:ATP hydrolysis activity"/>
    <property type="evidence" value="ECO:0007669"/>
    <property type="project" value="InterPro"/>
</dbReference>
<evidence type="ECO:0000256" key="1">
    <source>
        <dbReference type="ARBA" id="ARBA00004202"/>
    </source>
</evidence>
<keyword evidence="3" id="KW-1003">Cell membrane</keyword>
<comment type="subcellular location">
    <subcellularLocation>
        <location evidence="1">Cell membrane</location>
        <topology evidence="1">Peripheral membrane protein</topology>
    </subcellularLocation>
</comment>
<evidence type="ECO:0000256" key="3">
    <source>
        <dbReference type="ARBA" id="ARBA00022475"/>
    </source>
</evidence>
<dbReference type="RefSeq" id="WP_090487265.1">
    <property type="nucleotide sequence ID" value="NZ_PDYF01000042.1"/>
</dbReference>
<proteinExistence type="predicted"/>
<dbReference type="PROSITE" id="PS00211">
    <property type="entry name" value="ABC_TRANSPORTER_1"/>
    <property type="match status" value="1"/>
</dbReference>
<evidence type="ECO:0000256" key="6">
    <source>
        <dbReference type="ARBA" id="ARBA00023136"/>
    </source>
</evidence>
<dbReference type="CDD" id="cd03293">
    <property type="entry name" value="ABC_NrtD_SsuB_transporters"/>
    <property type="match status" value="1"/>
</dbReference>
<dbReference type="EMBL" id="PDYF01000042">
    <property type="protein sequence ID" value="PHU34044.1"/>
    <property type="molecule type" value="Genomic_DNA"/>
</dbReference>
<dbReference type="InterPro" id="IPR027417">
    <property type="entry name" value="P-loop_NTPase"/>
</dbReference>
<reference evidence="8 9" key="1">
    <citation type="submission" date="2017-10" db="EMBL/GenBank/DDBJ databases">
        <title>Resolving the taxonomy of Roseburia spp., Eubacterium rectale and Agathobacter spp. through phylogenomic analysis.</title>
        <authorList>
            <person name="Sheridan P.O."/>
            <person name="Walker A.W."/>
            <person name="Duncan S.H."/>
            <person name="Scott K.P."/>
            <person name="Toole P.W.O."/>
            <person name="Luis P."/>
            <person name="Flint H.J."/>
        </authorList>
    </citation>
    <scope>NUCLEOTIDE SEQUENCE [LARGE SCALE GENOMIC DNA]</scope>
    <source>
        <strain evidence="8 9">JK626</strain>
    </source>
</reference>
<keyword evidence="4" id="KW-0547">Nucleotide-binding</keyword>
<dbReference type="SMART" id="SM00382">
    <property type="entry name" value="AAA"/>
    <property type="match status" value="1"/>
</dbReference>